<organism evidence="1 2">
    <name type="scientific">Sphingomonas glacialis</name>
    <dbReference type="NCBI Taxonomy" id="658225"/>
    <lineage>
        <taxon>Bacteria</taxon>
        <taxon>Pseudomonadati</taxon>
        <taxon>Pseudomonadota</taxon>
        <taxon>Alphaproteobacteria</taxon>
        <taxon>Sphingomonadales</taxon>
        <taxon>Sphingomonadaceae</taxon>
        <taxon>Sphingomonas</taxon>
    </lineage>
</organism>
<sequence>MWAAGILWTAIDTVGFGPPANRAATMANASDDTDAAGVAVNADDLATLANAMKS</sequence>
<gene>
    <name evidence="1" type="ORF">GCM10008023_28220</name>
</gene>
<accession>A0ABQ3LPJ2</accession>
<dbReference type="Proteomes" id="UP000652430">
    <property type="component" value="Unassembled WGS sequence"/>
</dbReference>
<evidence type="ECO:0000313" key="2">
    <source>
        <dbReference type="Proteomes" id="UP000652430"/>
    </source>
</evidence>
<proteinExistence type="predicted"/>
<reference evidence="2" key="1">
    <citation type="journal article" date="2019" name="Int. J. Syst. Evol. Microbiol.">
        <title>The Global Catalogue of Microorganisms (GCM) 10K type strain sequencing project: providing services to taxonomists for standard genome sequencing and annotation.</title>
        <authorList>
            <consortium name="The Broad Institute Genomics Platform"/>
            <consortium name="The Broad Institute Genome Sequencing Center for Infectious Disease"/>
            <person name="Wu L."/>
            <person name="Ma J."/>
        </authorList>
    </citation>
    <scope>NUCLEOTIDE SEQUENCE [LARGE SCALE GENOMIC DNA]</scope>
    <source>
        <strain evidence="2">CGMCC 1.8957</strain>
    </source>
</reference>
<protein>
    <submittedName>
        <fullName evidence="1">Uncharacterized protein</fullName>
    </submittedName>
</protein>
<keyword evidence="2" id="KW-1185">Reference proteome</keyword>
<evidence type="ECO:0000313" key="1">
    <source>
        <dbReference type="EMBL" id="GHH20393.1"/>
    </source>
</evidence>
<dbReference type="EMBL" id="BNAQ01000004">
    <property type="protein sequence ID" value="GHH20393.1"/>
    <property type="molecule type" value="Genomic_DNA"/>
</dbReference>
<comment type="caution">
    <text evidence="1">The sequence shown here is derived from an EMBL/GenBank/DDBJ whole genome shotgun (WGS) entry which is preliminary data.</text>
</comment>
<name>A0ABQ3LPJ2_9SPHN</name>